<feature type="domain" description="Retrovirus-related Pol polyprotein from transposon TNT 1-94-like beta-barrel" evidence="2">
    <location>
        <begin position="33"/>
        <end position="67"/>
    </location>
</feature>
<gene>
    <name evidence="3" type="ORF">RJ640_007712</name>
</gene>
<proteinExistence type="predicted"/>
<keyword evidence="4" id="KW-1185">Reference proteome</keyword>
<dbReference type="Proteomes" id="UP001187471">
    <property type="component" value="Unassembled WGS sequence"/>
</dbReference>
<sequence length="104" mass="11164">MDNFKTTDAGVVEDNFDGAGILLVTISSSNGGWILDTGCSYHMCPNRDRFATYRSFDGGKGSTITGATATATATTSSYSIDFDLPSYDKEDSSHSIEESEEPQE</sequence>
<reference evidence="3" key="1">
    <citation type="submission" date="2022-12" db="EMBL/GenBank/DDBJ databases">
        <title>Draft genome assemblies for two species of Escallonia (Escalloniales).</title>
        <authorList>
            <person name="Chanderbali A."/>
            <person name="Dervinis C."/>
            <person name="Anghel I."/>
            <person name="Soltis D."/>
            <person name="Soltis P."/>
            <person name="Zapata F."/>
        </authorList>
    </citation>
    <scope>NUCLEOTIDE SEQUENCE</scope>
    <source>
        <strain evidence="3">UCBG92.1500</strain>
        <tissue evidence="3">Leaf</tissue>
    </source>
</reference>
<evidence type="ECO:0000313" key="4">
    <source>
        <dbReference type="Proteomes" id="UP001187471"/>
    </source>
</evidence>
<name>A0AA88RMH5_9ASTE</name>
<dbReference type="AlphaFoldDB" id="A0AA88RMH5"/>
<dbReference type="EMBL" id="JAVXUO010000878">
    <property type="protein sequence ID" value="KAK2988419.1"/>
    <property type="molecule type" value="Genomic_DNA"/>
</dbReference>
<comment type="caution">
    <text evidence="3">The sequence shown here is derived from an EMBL/GenBank/DDBJ whole genome shotgun (WGS) entry which is preliminary data.</text>
</comment>
<feature type="region of interest" description="Disordered" evidence="1">
    <location>
        <begin position="82"/>
        <end position="104"/>
    </location>
</feature>
<evidence type="ECO:0000259" key="2">
    <source>
        <dbReference type="Pfam" id="PF22936"/>
    </source>
</evidence>
<evidence type="ECO:0000256" key="1">
    <source>
        <dbReference type="SAM" id="MobiDB-lite"/>
    </source>
</evidence>
<protein>
    <recommendedName>
        <fullName evidence="2">Retrovirus-related Pol polyprotein from transposon TNT 1-94-like beta-barrel domain-containing protein</fullName>
    </recommendedName>
</protein>
<evidence type="ECO:0000313" key="3">
    <source>
        <dbReference type="EMBL" id="KAK2988419.1"/>
    </source>
</evidence>
<organism evidence="3 4">
    <name type="scientific">Escallonia rubra</name>
    <dbReference type="NCBI Taxonomy" id="112253"/>
    <lineage>
        <taxon>Eukaryota</taxon>
        <taxon>Viridiplantae</taxon>
        <taxon>Streptophyta</taxon>
        <taxon>Embryophyta</taxon>
        <taxon>Tracheophyta</taxon>
        <taxon>Spermatophyta</taxon>
        <taxon>Magnoliopsida</taxon>
        <taxon>eudicotyledons</taxon>
        <taxon>Gunneridae</taxon>
        <taxon>Pentapetalae</taxon>
        <taxon>asterids</taxon>
        <taxon>campanulids</taxon>
        <taxon>Escalloniales</taxon>
        <taxon>Escalloniaceae</taxon>
        <taxon>Escallonia</taxon>
    </lineage>
</organism>
<accession>A0AA88RMH5</accession>
<feature type="compositionally biased region" description="Basic and acidic residues" evidence="1">
    <location>
        <begin position="86"/>
        <end position="97"/>
    </location>
</feature>
<dbReference type="Pfam" id="PF22936">
    <property type="entry name" value="Pol_BBD"/>
    <property type="match status" value="1"/>
</dbReference>
<dbReference type="InterPro" id="IPR054722">
    <property type="entry name" value="PolX-like_BBD"/>
</dbReference>